<organism evidence="3 4">
    <name type="scientific">Heterocephalus glaber</name>
    <name type="common">Naked mole rat</name>
    <dbReference type="NCBI Taxonomy" id="10181"/>
    <lineage>
        <taxon>Eukaryota</taxon>
        <taxon>Metazoa</taxon>
        <taxon>Chordata</taxon>
        <taxon>Craniata</taxon>
        <taxon>Vertebrata</taxon>
        <taxon>Euteleostomi</taxon>
        <taxon>Mammalia</taxon>
        <taxon>Eutheria</taxon>
        <taxon>Euarchontoglires</taxon>
        <taxon>Glires</taxon>
        <taxon>Rodentia</taxon>
        <taxon>Hystricomorpha</taxon>
        <taxon>Bathyergidae</taxon>
        <taxon>Heterocephalus</taxon>
    </lineage>
</organism>
<dbReference type="InterPro" id="IPR027937">
    <property type="entry name" value="PRCD"/>
</dbReference>
<protein>
    <submittedName>
        <fullName evidence="3">Progressive rod-cone degeneration protein</fullName>
    </submittedName>
</protein>
<keyword evidence="2" id="KW-0732">Signal</keyword>
<feature type="region of interest" description="Disordered" evidence="1">
    <location>
        <begin position="45"/>
        <end position="79"/>
    </location>
</feature>
<dbReference type="eggNOG" id="ENOG502TE0N">
    <property type="taxonomic scope" value="Eukaryota"/>
</dbReference>
<evidence type="ECO:0000256" key="1">
    <source>
        <dbReference type="SAM" id="MobiDB-lite"/>
    </source>
</evidence>
<dbReference type="PANTHER" id="PTHR38501:SF1">
    <property type="entry name" value="PHOTORECEPTOR DISK COMPONENT PRCD"/>
    <property type="match status" value="1"/>
</dbReference>
<dbReference type="Proteomes" id="UP000006813">
    <property type="component" value="Unassembled WGS sequence"/>
</dbReference>
<dbReference type="Pfam" id="PF15201">
    <property type="entry name" value="Rod_cone_degen"/>
    <property type="match status" value="1"/>
</dbReference>
<evidence type="ECO:0000313" key="4">
    <source>
        <dbReference type="Proteomes" id="UP000006813"/>
    </source>
</evidence>
<accession>G5AQU4</accession>
<dbReference type="GO" id="GO:0042622">
    <property type="term" value="C:photoreceptor outer segment membrane"/>
    <property type="evidence" value="ECO:0007669"/>
    <property type="project" value="InterPro"/>
</dbReference>
<evidence type="ECO:0000256" key="2">
    <source>
        <dbReference type="SAM" id="SignalP"/>
    </source>
</evidence>
<reference evidence="3 4" key="1">
    <citation type="journal article" date="2011" name="Nature">
        <title>Genome sequencing reveals insights into physiology and longevity of the naked mole rat.</title>
        <authorList>
            <person name="Kim E.B."/>
            <person name="Fang X."/>
            <person name="Fushan A.A."/>
            <person name="Huang Z."/>
            <person name="Lobanov A.V."/>
            <person name="Han L."/>
            <person name="Marino S.M."/>
            <person name="Sun X."/>
            <person name="Turanov A.A."/>
            <person name="Yang P."/>
            <person name="Yim S.H."/>
            <person name="Zhao X."/>
            <person name="Kasaikina M.V."/>
            <person name="Stoletzki N."/>
            <person name="Peng C."/>
            <person name="Polak P."/>
            <person name="Xiong Z."/>
            <person name="Kiezun A."/>
            <person name="Zhu Y."/>
            <person name="Chen Y."/>
            <person name="Kryukov G.V."/>
            <person name="Zhang Q."/>
            <person name="Peshkin L."/>
            <person name="Yang L."/>
            <person name="Bronson R.T."/>
            <person name="Buffenstein R."/>
            <person name="Wang B."/>
            <person name="Han C."/>
            <person name="Li Q."/>
            <person name="Chen L."/>
            <person name="Zhao W."/>
            <person name="Sunyaev S.R."/>
            <person name="Park T.J."/>
            <person name="Zhang G."/>
            <person name="Wang J."/>
            <person name="Gladyshev V.N."/>
        </authorList>
    </citation>
    <scope>NUCLEOTIDE SEQUENCE [LARGE SCALE GENOMIC DNA]</scope>
</reference>
<name>G5AQU4_HETGA</name>
<dbReference type="EMBL" id="JH166509">
    <property type="protein sequence ID" value="EHA99404.1"/>
    <property type="molecule type" value="Genomic_DNA"/>
</dbReference>
<gene>
    <name evidence="3" type="ORF">GW7_06418</name>
</gene>
<dbReference type="GO" id="GO:0002046">
    <property type="term" value="F:opsin binding"/>
    <property type="evidence" value="ECO:0007669"/>
    <property type="project" value="TreeGrafter"/>
</dbReference>
<evidence type="ECO:0000313" key="3">
    <source>
        <dbReference type="EMBL" id="EHA99404.1"/>
    </source>
</evidence>
<proteinExistence type="predicted"/>
<dbReference type="InParanoid" id="G5AQU4"/>
<feature type="signal peptide" evidence="2">
    <location>
        <begin position="1"/>
        <end position="20"/>
    </location>
</feature>
<sequence length="79" mass="8642">MCTTLFLLSTLAMLCRRRFANRVEPEPTGADGAVTGSSSDVALQSSGRPFFGISKDDELKSNGRRQARTYEVPKEADMV</sequence>
<dbReference type="FunCoup" id="G5AQU4">
    <property type="interactions" value="8"/>
</dbReference>
<dbReference type="STRING" id="10181.G5AQU4"/>
<feature type="chain" id="PRO_5003473718" evidence="2">
    <location>
        <begin position="21"/>
        <end position="79"/>
    </location>
</feature>
<dbReference type="PANTHER" id="PTHR38501">
    <property type="entry name" value="PHOTORECEPTOR DISK COMPONENT PRCD"/>
    <property type="match status" value="1"/>
</dbReference>
<dbReference type="AlphaFoldDB" id="G5AQU4"/>